<sequence length="100" mass="11085">MLSFICQHILSFRSASLIRQGFNVLEGDDGSGREYLMEQDTPDLLCSCVDSEDDDSVGYRSEVGWSESSESGSSMHYTDSIEDLVGRDWLVHEGGIVSLE</sequence>
<organism evidence="1 2">
    <name type="scientific">Athelia psychrophila</name>
    <dbReference type="NCBI Taxonomy" id="1759441"/>
    <lineage>
        <taxon>Eukaryota</taxon>
        <taxon>Fungi</taxon>
        <taxon>Dikarya</taxon>
        <taxon>Basidiomycota</taxon>
        <taxon>Agaricomycotina</taxon>
        <taxon>Agaricomycetes</taxon>
        <taxon>Agaricomycetidae</taxon>
        <taxon>Atheliales</taxon>
        <taxon>Atheliaceae</taxon>
        <taxon>Athelia</taxon>
    </lineage>
</organism>
<protein>
    <submittedName>
        <fullName evidence="1">Uncharacterized protein</fullName>
    </submittedName>
</protein>
<dbReference type="EMBL" id="KV418960">
    <property type="protein sequence ID" value="KZP02122.1"/>
    <property type="molecule type" value="Genomic_DNA"/>
</dbReference>
<gene>
    <name evidence="1" type="ORF">FIBSPDRAFT_970424</name>
</gene>
<reference evidence="1 2" key="1">
    <citation type="journal article" date="2016" name="Mol. Biol. Evol.">
        <title>Comparative Genomics of Early-Diverging Mushroom-Forming Fungi Provides Insights into the Origins of Lignocellulose Decay Capabilities.</title>
        <authorList>
            <person name="Nagy L.G."/>
            <person name="Riley R."/>
            <person name="Tritt A."/>
            <person name="Adam C."/>
            <person name="Daum C."/>
            <person name="Floudas D."/>
            <person name="Sun H."/>
            <person name="Yadav J.S."/>
            <person name="Pangilinan J."/>
            <person name="Larsson K.H."/>
            <person name="Matsuura K."/>
            <person name="Barry K."/>
            <person name="Labutti K."/>
            <person name="Kuo R."/>
            <person name="Ohm R.A."/>
            <person name="Bhattacharya S.S."/>
            <person name="Shirouzu T."/>
            <person name="Yoshinaga Y."/>
            <person name="Martin F.M."/>
            <person name="Grigoriev I.V."/>
            <person name="Hibbett D.S."/>
        </authorList>
    </citation>
    <scope>NUCLEOTIDE SEQUENCE [LARGE SCALE GENOMIC DNA]</scope>
    <source>
        <strain evidence="1 2">CBS 109695</strain>
    </source>
</reference>
<name>A0A167SPS1_9AGAM</name>
<keyword evidence="2" id="KW-1185">Reference proteome</keyword>
<evidence type="ECO:0000313" key="1">
    <source>
        <dbReference type="EMBL" id="KZP02122.1"/>
    </source>
</evidence>
<proteinExistence type="predicted"/>
<accession>A0A167SPS1</accession>
<dbReference type="Proteomes" id="UP000076532">
    <property type="component" value="Unassembled WGS sequence"/>
</dbReference>
<evidence type="ECO:0000313" key="2">
    <source>
        <dbReference type="Proteomes" id="UP000076532"/>
    </source>
</evidence>
<dbReference type="AlphaFoldDB" id="A0A167SPS1"/>